<evidence type="ECO:0000256" key="5">
    <source>
        <dbReference type="ARBA" id="ARBA00022490"/>
    </source>
</evidence>
<dbReference type="AlphaFoldDB" id="A0A8C5CT81"/>
<evidence type="ECO:0000256" key="1">
    <source>
        <dbReference type="ARBA" id="ARBA00004496"/>
    </source>
</evidence>
<dbReference type="GO" id="GO:0005096">
    <property type="term" value="F:GTPase activator activity"/>
    <property type="evidence" value="ECO:0007669"/>
    <property type="project" value="UniProtKB-KW"/>
</dbReference>
<dbReference type="PANTHER" id="PTHR11787">
    <property type="entry name" value="RAB GDP-DISSOCIATION INHIBITOR"/>
    <property type="match status" value="1"/>
</dbReference>
<evidence type="ECO:0000256" key="4">
    <source>
        <dbReference type="ARBA" id="ARBA00022468"/>
    </source>
</evidence>
<dbReference type="InterPro" id="IPR018203">
    <property type="entry name" value="GDP_dissociation_inhibitor"/>
</dbReference>
<dbReference type="Gene3D" id="1.10.405.10">
    <property type="entry name" value="Guanine Nucleotide Dissociation Inhibitor, domain 1"/>
    <property type="match status" value="1"/>
</dbReference>
<dbReference type="PRINTS" id="PR00892">
    <property type="entry name" value="RABGDI"/>
</dbReference>
<dbReference type="InterPro" id="IPR000806">
    <property type="entry name" value="RabGDI"/>
</dbReference>
<reference evidence="9" key="2">
    <citation type="submission" date="2025-09" db="UniProtKB">
        <authorList>
            <consortium name="Ensembl"/>
        </authorList>
    </citation>
    <scope>IDENTIFICATION</scope>
</reference>
<dbReference type="GeneTree" id="ENSGT00950000182994"/>
<evidence type="ECO:0000256" key="3">
    <source>
        <dbReference type="ARBA" id="ARBA00005593"/>
    </source>
</evidence>
<name>A0A8C5CT81_GADMO</name>
<protein>
    <recommendedName>
        <fullName evidence="8">Rab GDP dissociation inhibitor</fullName>
    </recommendedName>
</protein>
<dbReference type="InterPro" id="IPR036188">
    <property type="entry name" value="FAD/NAD-bd_sf"/>
</dbReference>
<evidence type="ECO:0000313" key="9">
    <source>
        <dbReference type="Ensembl" id="ENSGMOP00000065815.1"/>
    </source>
</evidence>
<accession>A0A8C5CT81</accession>
<comment type="function">
    <text evidence="7">Regulates the GDP/GTP exchange reaction of most Rab proteins by inhibiting the dissociation of GDP from them, and the subsequent binding of GTP to them. Promotes the dissociation of GDP-bound Rab proteins from the membrane and inhibits their activation. Promotes the dissociation of RAB1A, RAB3A, RAB5A and RAB10 from membranes.</text>
</comment>
<dbReference type="GO" id="GO:0015031">
    <property type="term" value="P:protein transport"/>
    <property type="evidence" value="ECO:0007669"/>
    <property type="project" value="InterPro"/>
</dbReference>
<dbReference type="GO" id="GO:0016192">
    <property type="term" value="P:vesicle-mediated transport"/>
    <property type="evidence" value="ECO:0007669"/>
    <property type="project" value="TreeGrafter"/>
</dbReference>
<comment type="function">
    <text evidence="8">Regulates the GDP/GTP exchange reaction of most RAB proteins by inhibiting the dissociation of GDP from them, and the subsequent binding of GTP.</text>
</comment>
<dbReference type="PRINTS" id="PR00891">
    <property type="entry name" value="RABGDIREP"/>
</dbReference>
<dbReference type="PANTHER" id="PTHR11787:SF3">
    <property type="entry name" value="RAB GDP DISSOCIATION INHIBITOR ALPHA"/>
    <property type="match status" value="1"/>
</dbReference>
<keyword evidence="10" id="KW-1185">Reference proteome</keyword>
<organism evidence="9 10">
    <name type="scientific">Gadus morhua</name>
    <name type="common">Atlantic cod</name>
    <dbReference type="NCBI Taxonomy" id="8049"/>
    <lineage>
        <taxon>Eukaryota</taxon>
        <taxon>Metazoa</taxon>
        <taxon>Chordata</taxon>
        <taxon>Craniata</taxon>
        <taxon>Vertebrata</taxon>
        <taxon>Euteleostomi</taxon>
        <taxon>Actinopterygii</taxon>
        <taxon>Neopterygii</taxon>
        <taxon>Teleostei</taxon>
        <taxon>Neoteleostei</taxon>
        <taxon>Acanthomorphata</taxon>
        <taxon>Zeiogadaria</taxon>
        <taxon>Gadariae</taxon>
        <taxon>Gadiformes</taxon>
        <taxon>Gadoidei</taxon>
        <taxon>Gadidae</taxon>
        <taxon>Gadus</taxon>
    </lineage>
</organism>
<evidence type="ECO:0000256" key="7">
    <source>
        <dbReference type="ARBA" id="ARBA00037119"/>
    </source>
</evidence>
<evidence type="ECO:0000256" key="2">
    <source>
        <dbReference type="ARBA" id="ARBA00004601"/>
    </source>
</evidence>
<dbReference type="Ensembl" id="ENSGMOT00000066245.1">
    <property type="protein sequence ID" value="ENSGMOP00000065815.1"/>
    <property type="gene ID" value="ENSGMOG00000008178.2"/>
</dbReference>
<evidence type="ECO:0000256" key="6">
    <source>
        <dbReference type="ARBA" id="ARBA00023034"/>
    </source>
</evidence>
<evidence type="ECO:0000313" key="10">
    <source>
        <dbReference type="Proteomes" id="UP000694546"/>
    </source>
</evidence>
<keyword evidence="5 8" id="KW-0963">Cytoplasm</keyword>
<comment type="subcellular location">
    <subcellularLocation>
        <location evidence="1 8">Cytoplasm</location>
    </subcellularLocation>
    <subcellularLocation>
        <location evidence="2">Golgi apparatus</location>
        <location evidence="2">trans-Golgi network</location>
    </subcellularLocation>
</comment>
<keyword evidence="6" id="KW-0333">Golgi apparatus</keyword>
<proteinExistence type="inferred from homology"/>
<dbReference type="Proteomes" id="UP000694546">
    <property type="component" value="Chromosome 13"/>
</dbReference>
<keyword evidence="4 8" id="KW-0343">GTPase activation</keyword>
<dbReference type="Pfam" id="PF00996">
    <property type="entry name" value="GDI"/>
    <property type="match status" value="1"/>
</dbReference>
<dbReference type="OMA" id="PMEAMKS"/>
<dbReference type="GO" id="GO:0007264">
    <property type="term" value="P:small GTPase-mediated signal transduction"/>
    <property type="evidence" value="ECO:0007669"/>
    <property type="project" value="InterPro"/>
</dbReference>
<sequence>TMQEYDIIVLGTGLKECILSSILSMHGKRVLHIDKNPYFGGEIASITPLEQLYKRFKCPNPPSPSMGRGKDWNVDLIPKFFLVNGPMIQLLVHTDVMRYLDFKVIEGSYVYRAGRVHTVPATEEDALHSDLLGMFDKRRFRKLLHFILNFEVGDHRTHQDINPKETTTRDLFKHFDLGPEVMEFAVHAMALQHSEDSLDQPCTESIKRIRVYLESMARVKSSPYLYPVNGLGELPQGFARLSAEHGGTYMVNRLVDEIVIEDGKVAGVKSQGDLFRCQQLICGASYVPHSVKRVGRVIRVICILNHPIKHTQEASSCHIIIPQAQLHRKSDVSISMVSCTHNVASEGMYIATVITTIETSNPEREVQPALELLQPILQKFVSIKNLVVPSEDGAKSQIFVTRSYDATTDFETEFEDIKDMYHRITGTEFCFAEARRETVFFDTADMCQVLRSVICNTADKYRF</sequence>
<comment type="similarity">
    <text evidence="3 8">Belongs to the Rab GDI family.</text>
</comment>
<reference evidence="9" key="1">
    <citation type="submission" date="2025-08" db="UniProtKB">
        <authorList>
            <consortium name="Ensembl"/>
        </authorList>
    </citation>
    <scope>IDENTIFICATION</scope>
</reference>
<dbReference type="Gene3D" id="3.50.50.60">
    <property type="entry name" value="FAD/NAD(P)-binding domain"/>
    <property type="match status" value="1"/>
</dbReference>
<evidence type="ECO:0000256" key="8">
    <source>
        <dbReference type="RuleBase" id="RU363124"/>
    </source>
</evidence>
<dbReference type="GO" id="GO:0005093">
    <property type="term" value="F:Rab GDP-dissociation inhibitor activity"/>
    <property type="evidence" value="ECO:0007669"/>
    <property type="project" value="InterPro"/>
</dbReference>
<dbReference type="GO" id="GO:0005794">
    <property type="term" value="C:Golgi apparatus"/>
    <property type="evidence" value="ECO:0007669"/>
    <property type="project" value="UniProtKB-SubCell"/>
</dbReference>
<dbReference type="Gene3D" id="3.30.519.10">
    <property type="entry name" value="Guanine Nucleotide Dissociation Inhibitor, domain 2"/>
    <property type="match status" value="1"/>
</dbReference>
<dbReference type="SUPFAM" id="SSF51905">
    <property type="entry name" value="FAD/NAD(P)-binding domain"/>
    <property type="match status" value="2"/>
</dbReference>